<name>A0ACB8F2R5_9SAUR</name>
<evidence type="ECO:0000313" key="1">
    <source>
        <dbReference type="EMBL" id="KAH7999354.1"/>
    </source>
</evidence>
<gene>
    <name evidence="1" type="ORF">K3G42_009144</name>
</gene>
<comment type="caution">
    <text evidence="1">The sequence shown here is derived from an EMBL/GenBank/DDBJ whole genome shotgun (WGS) entry which is preliminary data.</text>
</comment>
<organism evidence="1 2">
    <name type="scientific">Sphaerodactylus townsendi</name>
    <dbReference type="NCBI Taxonomy" id="933632"/>
    <lineage>
        <taxon>Eukaryota</taxon>
        <taxon>Metazoa</taxon>
        <taxon>Chordata</taxon>
        <taxon>Craniata</taxon>
        <taxon>Vertebrata</taxon>
        <taxon>Euteleostomi</taxon>
        <taxon>Lepidosauria</taxon>
        <taxon>Squamata</taxon>
        <taxon>Bifurcata</taxon>
        <taxon>Gekkota</taxon>
        <taxon>Sphaerodactylidae</taxon>
        <taxon>Sphaerodactylus</taxon>
    </lineage>
</organism>
<keyword evidence="2" id="KW-1185">Reference proteome</keyword>
<accession>A0ACB8F2R5</accession>
<protein>
    <submittedName>
        <fullName evidence="1">Uncharacterized protein</fullName>
    </submittedName>
</protein>
<dbReference type="Proteomes" id="UP000827872">
    <property type="component" value="Linkage Group LG05"/>
</dbReference>
<sequence>MEKEDTEPAEERFQEKASDEEILHYEQNITELSLTVINLHGKLEHLQHQKARKDEDFSDLGSEYMASLPRCAPLFPNVSLALPPPVHIEEGHADLFPDVHKAMTSLENTVLTYRSRIPSAEPSLEGYAKVAESLEQSLRMFQEDDKEPLSQLYDKAEAGPPLDERSWYKREIIMYEQRNAALRVSLDVKDEELHRSKTTLCTYQEERDKLQRKVKELQAALCKVENLAGGFGSPAHEGEKCGFQQDPITAAQNLIRCFQGAPSTHPIHSLLPQQNPKPMETQTKDMEGQILQLRRFIEKLKGLNLLLSATLQECKNNSERLSLLLDRQESDTTALRLAVQYSEECLEAYEVLWSLTTPQQHPRTESAEVGDVSRRGDPGSFCHEMKAAVMVDALRSWEEGCVNSKSSTELRSLEEDRRKVLQEYIRHRRIEQDSLKLPIPQTLSGADSVAARINAEVRTKVAEVQRAVCAVVPAACPKMEKLHLVQGLQMAKETLADLNIRLHLMEKEKRCLELRTYTLKAQEAACLLIIRILQELCESNQGQLSGSSDSSSSDEDSNLKDYIPTCVSKGNRFRLVQDSGGRQPAADPKAQIPDVLDTLARNRELNGQIQSLLVELEEKLEDCRAQEIQPMELTRDFFKAHRYISVRMDCVVVMHS</sequence>
<evidence type="ECO:0000313" key="2">
    <source>
        <dbReference type="Proteomes" id="UP000827872"/>
    </source>
</evidence>
<proteinExistence type="predicted"/>
<dbReference type="EMBL" id="CM037618">
    <property type="protein sequence ID" value="KAH7999354.1"/>
    <property type="molecule type" value="Genomic_DNA"/>
</dbReference>
<reference evidence="1" key="1">
    <citation type="submission" date="2021-08" db="EMBL/GenBank/DDBJ databases">
        <title>The first chromosome-level gecko genome reveals the dynamic sex chromosomes of Neotropical dwarf geckos (Sphaerodactylidae: Sphaerodactylus).</title>
        <authorList>
            <person name="Pinto B.J."/>
            <person name="Keating S.E."/>
            <person name="Gamble T."/>
        </authorList>
    </citation>
    <scope>NUCLEOTIDE SEQUENCE</scope>
    <source>
        <strain evidence="1">TG3544</strain>
    </source>
</reference>